<dbReference type="Proteomes" id="UP000094600">
    <property type="component" value="Chromosome"/>
</dbReference>
<keyword evidence="4" id="KW-1185">Reference proteome</keyword>
<proteinExistence type="predicted"/>
<accession>A0A2G0Q923</accession>
<dbReference type="AlphaFoldDB" id="A0A2G0Q923"/>
<dbReference type="EMBL" id="NJAI01000003">
    <property type="protein sequence ID" value="PHM55659.1"/>
    <property type="molecule type" value="Genomic_DNA"/>
</dbReference>
<evidence type="ECO:0000313" key="5">
    <source>
        <dbReference type="Proteomes" id="UP000225433"/>
    </source>
</evidence>
<gene>
    <name evidence="2" type="ORF">A9255_11255</name>
    <name evidence="3" type="ORF">Xhom_02407</name>
</gene>
<evidence type="ECO:0000313" key="2">
    <source>
        <dbReference type="EMBL" id="AOM41103.1"/>
    </source>
</evidence>
<evidence type="ECO:0000313" key="3">
    <source>
        <dbReference type="EMBL" id="PHM55659.1"/>
    </source>
</evidence>
<evidence type="ECO:0000313" key="4">
    <source>
        <dbReference type="Proteomes" id="UP000094600"/>
    </source>
</evidence>
<dbReference type="OrthoDB" id="6444378at2"/>
<dbReference type="EMBL" id="CP016176">
    <property type="protein sequence ID" value="AOM41103.1"/>
    <property type="molecule type" value="Genomic_DNA"/>
</dbReference>
<dbReference type="Gene3D" id="2.60.40.1720">
    <property type="entry name" value="Calcium-dependent cell adhesion molecule-1"/>
    <property type="match status" value="1"/>
</dbReference>
<sequence>MIGINDVENYQRPNFFIGLNLIDTTDAKVGTYLMILDAEGIRDARVSSVKVGSQMGYVCIPSTASSNEIACTIYIKNRDNSSYPLVGTIYLNYQPSSGIIDITTLKIAPESQLDLDVDRVDGTKFDFKLKAK</sequence>
<protein>
    <recommendedName>
        <fullName evidence="1">Calcium-dependent cell adhesion molecule 1 membrane-binding domain-containing protein</fullName>
    </recommendedName>
</protein>
<dbReference type="InterPro" id="IPR029283">
    <property type="entry name" value="Membrane-bd"/>
</dbReference>
<reference evidence="2 4" key="1">
    <citation type="submission" date="2016-06" db="EMBL/GenBank/DDBJ databases">
        <title>Bacterial characters and pathogenicity of Xenorhabdus hominickii from an entomopathogenic nematode, Steinernema monticolum.</title>
        <authorList>
            <person name="Park Y."/>
            <person name="Kim Y."/>
        </authorList>
    </citation>
    <scope>NUCLEOTIDE SEQUENCE [LARGE SCALE GENOMIC DNA]</scope>
    <source>
        <strain evidence="2 4">ANU1</strain>
    </source>
</reference>
<dbReference type="KEGG" id="xho:A9255_11255"/>
<dbReference type="Pfam" id="PF14564">
    <property type="entry name" value="Membrane_bind"/>
    <property type="match status" value="1"/>
</dbReference>
<dbReference type="Proteomes" id="UP000225433">
    <property type="component" value="Unassembled WGS sequence"/>
</dbReference>
<organism evidence="3 5">
    <name type="scientific">Xenorhabdus hominickii</name>
    <dbReference type="NCBI Taxonomy" id="351679"/>
    <lineage>
        <taxon>Bacteria</taxon>
        <taxon>Pseudomonadati</taxon>
        <taxon>Pseudomonadota</taxon>
        <taxon>Gammaproteobacteria</taxon>
        <taxon>Enterobacterales</taxon>
        <taxon>Morganellaceae</taxon>
        <taxon>Xenorhabdus</taxon>
    </lineage>
</organism>
<feature type="domain" description="Calcium-dependent cell adhesion molecule 1 membrane-binding" evidence="1">
    <location>
        <begin position="17"/>
        <end position="130"/>
    </location>
</feature>
<dbReference type="RefSeq" id="WP_069316787.1">
    <property type="nucleotide sequence ID" value="NZ_CAWNQJ010000057.1"/>
</dbReference>
<evidence type="ECO:0000259" key="1">
    <source>
        <dbReference type="Pfam" id="PF14564"/>
    </source>
</evidence>
<dbReference type="InterPro" id="IPR038423">
    <property type="entry name" value="CAD_C_sf"/>
</dbReference>
<name>A0A2G0Q923_XENHO</name>
<reference evidence="3 5" key="2">
    <citation type="journal article" date="2017" name="Nat. Microbiol.">
        <title>Natural product diversity associated with the nematode symbionts Photorhabdus and Xenorhabdus.</title>
        <authorList>
            <person name="Tobias N.J."/>
            <person name="Wolff H."/>
            <person name="Djahanschiri B."/>
            <person name="Grundmann F."/>
            <person name="Kronenwerth M."/>
            <person name="Shi Y.M."/>
            <person name="Simonyi S."/>
            <person name="Grun P."/>
            <person name="Shapiro-Ilan D."/>
            <person name="Pidot S.J."/>
            <person name="Stinear T.P."/>
            <person name="Ebersberger I."/>
            <person name="Bode H.B."/>
        </authorList>
    </citation>
    <scope>NUCLEOTIDE SEQUENCE [LARGE SCALE GENOMIC DNA]</scope>
    <source>
        <strain evidence="3 5">DSM 17903</strain>
    </source>
</reference>